<dbReference type="InterPro" id="IPR029033">
    <property type="entry name" value="His_PPase_superfam"/>
</dbReference>
<feature type="active site" description="Proton donor/acceptor" evidence="1">
    <location>
        <position position="87"/>
    </location>
</feature>
<dbReference type="SUPFAM" id="SSF53254">
    <property type="entry name" value="Phosphoglycerate mutase-like"/>
    <property type="match status" value="1"/>
</dbReference>
<organism evidence="3 4">
    <name type="scientific">Candidatus Scatocola faecipullorum</name>
    <dbReference type="NCBI Taxonomy" id="2840917"/>
    <lineage>
        <taxon>Bacteria</taxon>
        <taxon>Pseudomonadati</taxon>
        <taxon>Pseudomonadota</taxon>
        <taxon>Alphaproteobacteria</taxon>
        <taxon>Rhodospirillales</taxon>
        <taxon>Rhodospirillaceae</taxon>
        <taxon>Rhodospirillaceae incertae sedis</taxon>
        <taxon>Candidatus Scatocola</taxon>
    </lineage>
</organism>
<accession>A0A9D1SAF8</accession>
<dbReference type="AlphaFoldDB" id="A0A9D1SAF8"/>
<proteinExistence type="predicted"/>
<feature type="binding site" evidence="2">
    <location>
        <position position="61"/>
    </location>
    <ligand>
        <name>substrate</name>
    </ligand>
</feature>
<dbReference type="Pfam" id="PF00300">
    <property type="entry name" value="His_Phos_1"/>
    <property type="match status" value="1"/>
</dbReference>
<dbReference type="EMBL" id="DVNC01000002">
    <property type="protein sequence ID" value="HIU52507.1"/>
    <property type="molecule type" value="Genomic_DNA"/>
</dbReference>
<sequence length="212" mass="23931">MTTRLIIARHGNTFTKDQTPTRVGGRTDLPLVESERGRNIGKYLKLKDMLPDVVFAAPLKRTMETARLAVAEMRLPLEVQAEDCFREVDYGPDENKPEEEVIARVGEDAIKLWNEKAIVPDGWKVDVPALIHTWESWAEKVASAYKDKTVMIVSSNGVIRFAPYITGDFETFAKEHDIKVGTGSVCLFEKEEGAPWRCIGWNIKPAKELENN</sequence>
<dbReference type="SMART" id="SM00855">
    <property type="entry name" value="PGAM"/>
    <property type="match status" value="1"/>
</dbReference>
<dbReference type="Proteomes" id="UP000824107">
    <property type="component" value="Unassembled WGS sequence"/>
</dbReference>
<reference evidence="3" key="2">
    <citation type="journal article" date="2021" name="PeerJ">
        <title>Extensive microbial diversity within the chicken gut microbiome revealed by metagenomics and culture.</title>
        <authorList>
            <person name="Gilroy R."/>
            <person name="Ravi A."/>
            <person name="Getino M."/>
            <person name="Pursley I."/>
            <person name="Horton D.L."/>
            <person name="Alikhan N.F."/>
            <person name="Baker D."/>
            <person name="Gharbi K."/>
            <person name="Hall N."/>
            <person name="Watson M."/>
            <person name="Adriaenssens E.M."/>
            <person name="Foster-Nyarko E."/>
            <person name="Jarju S."/>
            <person name="Secka A."/>
            <person name="Antonio M."/>
            <person name="Oren A."/>
            <person name="Chaudhuri R.R."/>
            <person name="La Ragione R."/>
            <person name="Hildebrand F."/>
            <person name="Pallen M.J."/>
        </authorList>
    </citation>
    <scope>NUCLEOTIDE SEQUENCE</scope>
    <source>
        <strain evidence="3">ChiW3-316</strain>
    </source>
</reference>
<dbReference type="InterPro" id="IPR013078">
    <property type="entry name" value="His_Pase_superF_clade-1"/>
</dbReference>
<name>A0A9D1SAF8_9PROT</name>
<dbReference type="CDD" id="cd07067">
    <property type="entry name" value="HP_PGM_like"/>
    <property type="match status" value="1"/>
</dbReference>
<protein>
    <submittedName>
        <fullName evidence="3">Histidine phosphatase family protein</fullName>
    </submittedName>
</protein>
<evidence type="ECO:0000313" key="3">
    <source>
        <dbReference type="EMBL" id="HIU52507.1"/>
    </source>
</evidence>
<feature type="active site" description="Tele-phosphohistidine intermediate" evidence="1">
    <location>
        <position position="10"/>
    </location>
</feature>
<reference evidence="3" key="1">
    <citation type="submission" date="2020-10" db="EMBL/GenBank/DDBJ databases">
        <authorList>
            <person name="Gilroy R."/>
        </authorList>
    </citation>
    <scope>NUCLEOTIDE SEQUENCE</scope>
    <source>
        <strain evidence="3">ChiW3-316</strain>
    </source>
</reference>
<comment type="caution">
    <text evidence="3">The sequence shown here is derived from an EMBL/GenBank/DDBJ whole genome shotgun (WGS) entry which is preliminary data.</text>
</comment>
<evidence type="ECO:0000256" key="1">
    <source>
        <dbReference type="PIRSR" id="PIRSR613078-1"/>
    </source>
</evidence>
<evidence type="ECO:0000256" key="2">
    <source>
        <dbReference type="PIRSR" id="PIRSR613078-2"/>
    </source>
</evidence>
<feature type="binding site" evidence="2">
    <location>
        <begin position="87"/>
        <end position="90"/>
    </location>
    <ligand>
        <name>substrate</name>
    </ligand>
</feature>
<evidence type="ECO:0000313" key="4">
    <source>
        <dbReference type="Proteomes" id="UP000824107"/>
    </source>
</evidence>
<gene>
    <name evidence="3" type="ORF">IAD20_00315</name>
</gene>
<dbReference type="Gene3D" id="3.40.50.1240">
    <property type="entry name" value="Phosphoglycerate mutase-like"/>
    <property type="match status" value="1"/>
</dbReference>